<dbReference type="AlphaFoldDB" id="A0A1Q8RS43"/>
<dbReference type="Gene3D" id="1.20.1250.20">
    <property type="entry name" value="MFS general substrate transporter like domains"/>
    <property type="match status" value="1"/>
</dbReference>
<feature type="domain" description="Major facilitator superfamily (MFS) profile" evidence="8">
    <location>
        <begin position="1"/>
        <end position="124"/>
    </location>
</feature>
<dbReference type="EMBL" id="MPGH01000104">
    <property type="protein sequence ID" value="OLN87149.1"/>
    <property type="molecule type" value="Genomic_DNA"/>
</dbReference>
<feature type="transmembrane region" description="Helical" evidence="6">
    <location>
        <begin position="47"/>
        <end position="67"/>
    </location>
</feature>
<dbReference type="GO" id="GO:0022857">
    <property type="term" value="F:transmembrane transporter activity"/>
    <property type="evidence" value="ECO:0007669"/>
    <property type="project" value="InterPro"/>
</dbReference>
<evidence type="ECO:0000256" key="7">
    <source>
        <dbReference type="SAM" id="SignalP"/>
    </source>
</evidence>
<gene>
    <name evidence="9" type="ORF">CCHL11_08966</name>
</gene>
<dbReference type="OrthoDB" id="2250022at2759"/>
<dbReference type="SUPFAM" id="SSF103473">
    <property type="entry name" value="MFS general substrate transporter"/>
    <property type="match status" value="1"/>
</dbReference>
<reference evidence="9 10" key="1">
    <citation type="submission" date="2016-11" db="EMBL/GenBank/DDBJ databases">
        <title>Draft Genome Assembly of Colletotrichum chlorophyti a pathogen of herbaceous plants.</title>
        <authorList>
            <person name="Gan P."/>
            <person name="Narusaka M."/>
            <person name="Tsushima A."/>
            <person name="Narusaka Y."/>
            <person name="Takano Y."/>
            <person name="Shirasu K."/>
        </authorList>
    </citation>
    <scope>NUCLEOTIDE SEQUENCE [LARGE SCALE GENOMIC DNA]</scope>
    <source>
        <strain evidence="9 10">NTL11</strain>
    </source>
</reference>
<keyword evidence="2" id="KW-0813">Transport</keyword>
<evidence type="ECO:0000256" key="2">
    <source>
        <dbReference type="ARBA" id="ARBA00022448"/>
    </source>
</evidence>
<evidence type="ECO:0000256" key="5">
    <source>
        <dbReference type="ARBA" id="ARBA00023136"/>
    </source>
</evidence>
<keyword evidence="7" id="KW-0732">Signal</keyword>
<accession>A0A1Q8RS43</accession>
<proteinExistence type="predicted"/>
<dbReference type="STRING" id="708187.A0A1Q8RS43"/>
<dbReference type="PROSITE" id="PS50850">
    <property type="entry name" value="MFS"/>
    <property type="match status" value="1"/>
</dbReference>
<evidence type="ECO:0000256" key="3">
    <source>
        <dbReference type="ARBA" id="ARBA00022692"/>
    </source>
</evidence>
<dbReference type="Pfam" id="PF07690">
    <property type="entry name" value="MFS_1"/>
    <property type="match status" value="1"/>
</dbReference>
<name>A0A1Q8RS43_9PEZI</name>
<organism evidence="9 10">
    <name type="scientific">Colletotrichum chlorophyti</name>
    <dbReference type="NCBI Taxonomy" id="708187"/>
    <lineage>
        <taxon>Eukaryota</taxon>
        <taxon>Fungi</taxon>
        <taxon>Dikarya</taxon>
        <taxon>Ascomycota</taxon>
        <taxon>Pezizomycotina</taxon>
        <taxon>Sordariomycetes</taxon>
        <taxon>Hypocreomycetidae</taxon>
        <taxon>Glomerellales</taxon>
        <taxon>Glomerellaceae</taxon>
        <taxon>Colletotrichum</taxon>
    </lineage>
</organism>
<evidence type="ECO:0000256" key="6">
    <source>
        <dbReference type="SAM" id="Phobius"/>
    </source>
</evidence>
<dbReference type="Proteomes" id="UP000186583">
    <property type="component" value="Unassembled WGS sequence"/>
</dbReference>
<dbReference type="InterPro" id="IPR011701">
    <property type="entry name" value="MFS"/>
</dbReference>
<feature type="transmembrane region" description="Helical" evidence="6">
    <location>
        <begin position="79"/>
        <end position="101"/>
    </location>
</feature>
<keyword evidence="3 6" id="KW-0812">Transmembrane</keyword>
<feature type="signal peptide" evidence="7">
    <location>
        <begin position="1"/>
        <end position="22"/>
    </location>
</feature>
<evidence type="ECO:0000256" key="1">
    <source>
        <dbReference type="ARBA" id="ARBA00004141"/>
    </source>
</evidence>
<dbReference type="InterPro" id="IPR036259">
    <property type="entry name" value="MFS_trans_sf"/>
</dbReference>
<feature type="chain" id="PRO_5012570605" evidence="7">
    <location>
        <begin position="23"/>
        <end position="124"/>
    </location>
</feature>
<keyword evidence="5 6" id="KW-0472">Membrane</keyword>
<keyword evidence="4 6" id="KW-1133">Transmembrane helix</keyword>
<dbReference type="GO" id="GO:0016020">
    <property type="term" value="C:membrane"/>
    <property type="evidence" value="ECO:0007669"/>
    <property type="project" value="UniProtKB-SubCell"/>
</dbReference>
<comment type="caution">
    <text evidence="9">The sequence shown here is derived from an EMBL/GenBank/DDBJ whole genome shotgun (WGS) entry which is preliminary data.</text>
</comment>
<sequence>MPAVTAGWGFLLCRFLVGLTEGPFVPAVSLMTSSWYNKHESPLRMGIRHAGNTISQAISGLLAAGILQNMDDVAGLSAWQCFLLLEGMVSIVVALTSFWFIPNFPESTGTDFMTAEEAQMAQYR</sequence>
<dbReference type="PANTHER" id="PTHR43791:SF13">
    <property type="entry name" value="MAJOR FACILITATOR SUPERFAMILY (MFS) PROFILE DOMAIN-CONTAINING PROTEIN"/>
    <property type="match status" value="1"/>
</dbReference>
<evidence type="ECO:0000313" key="10">
    <source>
        <dbReference type="Proteomes" id="UP000186583"/>
    </source>
</evidence>
<comment type="subcellular location">
    <subcellularLocation>
        <location evidence="1">Membrane</location>
        <topology evidence="1">Multi-pass membrane protein</topology>
    </subcellularLocation>
</comment>
<evidence type="ECO:0000313" key="9">
    <source>
        <dbReference type="EMBL" id="OLN87149.1"/>
    </source>
</evidence>
<evidence type="ECO:0000259" key="8">
    <source>
        <dbReference type="PROSITE" id="PS50850"/>
    </source>
</evidence>
<dbReference type="InterPro" id="IPR020846">
    <property type="entry name" value="MFS_dom"/>
</dbReference>
<evidence type="ECO:0000256" key="4">
    <source>
        <dbReference type="ARBA" id="ARBA00022989"/>
    </source>
</evidence>
<dbReference type="PANTHER" id="PTHR43791">
    <property type="entry name" value="PERMEASE-RELATED"/>
    <property type="match status" value="1"/>
</dbReference>
<protein>
    <submittedName>
        <fullName evidence="9">Putative transporter C1683.12-like protein 18</fullName>
    </submittedName>
</protein>
<keyword evidence="10" id="KW-1185">Reference proteome</keyword>